<dbReference type="PRINTS" id="PR00455">
    <property type="entry name" value="HTHTETR"/>
</dbReference>
<dbReference type="InterPro" id="IPR050109">
    <property type="entry name" value="HTH-type_TetR-like_transc_reg"/>
</dbReference>
<dbReference type="PANTHER" id="PTHR30055">
    <property type="entry name" value="HTH-TYPE TRANSCRIPTIONAL REGULATOR RUTR"/>
    <property type="match status" value="1"/>
</dbReference>
<feature type="region of interest" description="Disordered" evidence="5">
    <location>
        <begin position="1"/>
        <end position="23"/>
    </location>
</feature>
<evidence type="ECO:0000256" key="3">
    <source>
        <dbReference type="ARBA" id="ARBA00023163"/>
    </source>
</evidence>
<keyword evidence="3" id="KW-0804">Transcription</keyword>
<dbReference type="Pfam" id="PF13305">
    <property type="entry name" value="TetR_C_33"/>
    <property type="match status" value="1"/>
</dbReference>
<protein>
    <submittedName>
        <fullName evidence="7">TetR/AcrR family transcriptional regulator</fullName>
    </submittedName>
</protein>
<dbReference type="PROSITE" id="PS50977">
    <property type="entry name" value="HTH_TETR_2"/>
    <property type="match status" value="1"/>
</dbReference>
<feature type="compositionally biased region" description="Low complexity" evidence="5">
    <location>
        <begin position="10"/>
        <end position="23"/>
    </location>
</feature>
<dbReference type="EMBL" id="CP089984">
    <property type="protein sequence ID" value="WXB15771.1"/>
    <property type="molecule type" value="Genomic_DNA"/>
</dbReference>
<evidence type="ECO:0000256" key="2">
    <source>
        <dbReference type="ARBA" id="ARBA00023125"/>
    </source>
</evidence>
<evidence type="ECO:0000256" key="5">
    <source>
        <dbReference type="SAM" id="MobiDB-lite"/>
    </source>
</evidence>
<dbReference type="Proteomes" id="UP001370348">
    <property type="component" value="Chromosome"/>
</dbReference>
<dbReference type="SUPFAM" id="SSF46689">
    <property type="entry name" value="Homeodomain-like"/>
    <property type="match status" value="1"/>
</dbReference>
<dbReference type="RefSeq" id="WP_394825405.1">
    <property type="nucleotide sequence ID" value="NZ_CP089984.1"/>
</dbReference>
<accession>A0ABZ2LXX1</accession>
<evidence type="ECO:0000256" key="4">
    <source>
        <dbReference type="PROSITE-ProRule" id="PRU00335"/>
    </source>
</evidence>
<evidence type="ECO:0000256" key="1">
    <source>
        <dbReference type="ARBA" id="ARBA00023015"/>
    </source>
</evidence>
<evidence type="ECO:0000313" key="8">
    <source>
        <dbReference type="Proteomes" id="UP001370348"/>
    </source>
</evidence>
<keyword evidence="1" id="KW-0805">Transcription regulation</keyword>
<keyword evidence="2 4" id="KW-0238">DNA-binding</keyword>
<dbReference type="Gene3D" id="1.10.357.10">
    <property type="entry name" value="Tetracycline Repressor, domain 2"/>
    <property type="match status" value="1"/>
</dbReference>
<dbReference type="InterPro" id="IPR009057">
    <property type="entry name" value="Homeodomain-like_sf"/>
</dbReference>
<dbReference type="PANTHER" id="PTHR30055:SF234">
    <property type="entry name" value="HTH-TYPE TRANSCRIPTIONAL REGULATOR BETI"/>
    <property type="match status" value="1"/>
</dbReference>
<dbReference type="InterPro" id="IPR036271">
    <property type="entry name" value="Tet_transcr_reg_TetR-rel_C_sf"/>
</dbReference>
<keyword evidence="8" id="KW-1185">Reference proteome</keyword>
<evidence type="ECO:0000259" key="6">
    <source>
        <dbReference type="PROSITE" id="PS50977"/>
    </source>
</evidence>
<feature type="domain" description="HTH tetR-type" evidence="6">
    <location>
        <begin position="22"/>
        <end position="82"/>
    </location>
</feature>
<dbReference type="InterPro" id="IPR025996">
    <property type="entry name" value="MT1864/Rv1816-like_C"/>
</dbReference>
<dbReference type="InterPro" id="IPR001647">
    <property type="entry name" value="HTH_TetR"/>
</dbReference>
<gene>
    <name evidence="7" type="ORF">LZC94_00565</name>
</gene>
<dbReference type="Pfam" id="PF00440">
    <property type="entry name" value="TetR_N"/>
    <property type="match status" value="1"/>
</dbReference>
<dbReference type="SUPFAM" id="SSF48498">
    <property type="entry name" value="Tetracyclin repressor-like, C-terminal domain"/>
    <property type="match status" value="1"/>
</dbReference>
<organism evidence="7 8">
    <name type="scientific">Pendulispora albinea</name>
    <dbReference type="NCBI Taxonomy" id="2741071"/>
    <lineage>
        <taxon>Bacteria</taxon>
        <taxon>Pseudomonadati</taxon>
        <taxon>Myxococcota</taxon>
        <taxon>Myxococcia</taxon>
        <taxon>Myxococcales</taxon>
        <taxon>Sorangiineae</taxon>
        <taxon>Pendulisporaceae</taxon>
        <taxon>Pendulispora</taxon>
    </lineage>
</organism>
<name>A0ABZ2LXX1_9BACT</name>
<reference evidence="7 8" key="1">
    <citation type="submission" date="2021-12" db="EMBL/GenBank/DDBJ databases">
        <title>Discovery of the Pendulisporaceae a myxobacterial family with distinct sporulation behavior and unique specialized metabolism.</title>
        <authorList>
            <person name="Garcia R."/>
            <person name="Popoff A."/>
            <person name="Bader C.D."/>
            <person name="Loehr J."/>
            <person name="Walesch S."/>
            <person name="Walt C."/>
            <person name="Boldt J."/>
            <person name="Bunk B."/>
            <person name="Haeckl F.J.F.P.J."/>
            <person name="Gunesch A.P."/>
            <person name="Birkelbach J."/>
            <person name="Nuebel U."/>
            <person name="Pietschmann T."/>
            <person name="Bach T."/>
            <person name="Mueller R."/>
        </authorList>
    </citation>
    <scope>NUCLEOTIDE SEQUENCE [LARGE SCALE GENOMIC DNA]</scope>
    <source>
        <strain evidence="7 8">MSr11954</strain>
    </source>
</reference>
<sequence>MTQRSKRRTVTSSATSSDPSSEGTRAALLRAAIAIAEEDGVGAIGLREAARRAGLTHGAPYRHFESREALVVAVAEDGFRALLTMCIDAQTAAGSDPLARFQALGVTYITFALARPGQFRVMFGAEAAAQGDSVRSAEAAVFSLAVNAIASAQREGLVDDGDPQELAMLAWSSAHGLAVLIHDGLAQWVGFDTASPERLARRFTARLFEGLRTRKGNVGEERKFEAPPIRKRA</sequence>
<feature type="DNA-binding region" description="H-T-H motif" evidence="4">
    <location>
        <begin position="45"/>
        <end position="64"/>
    </location>
</feature>
<evidence type="ECO:0000313" key="7">
    <source>
        <dbReference type="EMBL" id="WXB15771.1"/>
    </source>
</evidence>
<proteinExistence type="predicted"/>